<evidence type="ECO:0000313" key="4">
    <source>
        <dbReference type="Proteomes" id="UP000002216"/>
    </source>
</evidence>
<keyword evidence="4" id="KW-1185">Reference proteome</keyword>
<evidence type="ECO:0000313" key="3">
    <source>
        <dbReference type="EMBL" id="ACU90619.1"/>
    </source>
</evidence>
<organism evidence="3 4">
    <name type="scientific">Desulfomicrobium baculatum (strain DSM 4028 / VKM B-1378 / X)</name>
    <name type="common">Desulfovibrio baculatus</name>
    <dbReference type="NCBI Taxonomy" id="525897"/>
    <lineage>
        <taxon>Bacteria</taxon>
        <taxon>Pseudomonadati</taxon>
        <taxon>Thermodesulfobacteriota</taxon>
        <taxon>Desulfovibrionia</taxon>
        <taxon>Desulfovibrionales</taxon>
        <taxon>Desulfomicrobiaceae</taxon>
        <taxon>Desulfomicrobium</taxon>
    </lineage>
</organism>
<keyword evidence="1" id="KW-1133">Transmembrane helix</keyword>
<protein>
    <recommendedName>
        <fullName evidence="5">PEP-CTERM protein-sorting domain-containing protein</fullName>
    </recommendedName>
</protein>
<sequence length="194" mass="21298">MKIGQKICVFWIVILFFAGQAHAVSYDSVTRLLENGSDFFINVESMPIYEKLDGIFNFQYIGSDTYATDKLELISASAGVIFHSRSSKPGEIEYSLDVSALGITTPQVSNNESVSIDKWSNQVKIYLLNQDVSINTVKIIAGTYLFGFDDEFNGLDGDFDDLVFAARAVPIPGAALLLGSGLIGLVGLRRRRIV</sequence>
<dbReference type="Proteomes" id="UP000002216">
    <property type="component" value="Chromosome"/>
</dbReference>
<feature type="chain" id="PRO_5002977950" description="PEP-CTERM protein-sorting domain-containing protein" evidence="2">
    <location>
        <begin position="24"/>
        <end position="194"/>
    </location>
</feature>
<dbReference type="AlphaFoldDB" id="C7LS71"/>
<feature type="signal peptide" evidence="2">
    <location>
        <begin position="1"/>
        <end position="23"/>
    </location>
</feature>
<dbReference type="KEGG" id="dba:Dbac_2541"/>
<dbReference type="eggNOG" id="ENOG5033N7C">
    <property type="taxonomic scope" value="Bacteria"/>
</dbReference>
<accession>C7LS71</accession>
<evidence type="ECO:0008006" key="5">
    <source>
        <dbReference type="Google" id="ProtNLM"/>
    </source>
</evidence>
<keyword evidence="2" id="KW-0732">Signal</keyword>
<name>C7LS71_DESBD</name>
<evidence type="ECO:0000256" key="2">
    <source>
        <dbReference type="SAM" id="SignalP"/>
    </source>
</evidence>
<keyword evidence="1" id="KW-0472">Membrane</keyword>
<evidence type="ECO:0000256" key="1">
    <source>
        <dbReference type="SAM" id="Phobius"/>
    </source>
</evidence>
<reference evidence="3 4" key="1">
    <citation type="journal article" date="2009" name="Stand. Genomic Sci.">
        <title>Complete genome sequence of Desulfomicrobium baculatum type strain (X).</title>
        <authorList>
            <person name="Copeland A."/>
            <person name="Spring S."/>
            <person name="Goker M."/>
            <person name="Schneider S."/>
            <person name="Lapidus A."/>
            <person name="Del Rio T.G."/>
            <person name="Tice H."/>
            <person name="Cheng J.F."/>
            <person name="Chen F."/>
            <person name="Nolan M."/>
            <person name="Bruce D."/>
            <person name="Goodwin L."/>
            <person name="Pitluck S."/>
            <person name="Ivanova N."/>
            <person name="Mavrommatis K."/>
            <person name="Ovchinnikova G."/>
            <person name="Pati A."/>
            <person name="Chen A."/>
            <person name="Palaniappan K."/>
            <person name="Land M."/>
            <person name="Hauser L."/>
            <person name="Chang Y.J."/>
            <person name="Jeffries C.C."/>
            <person name="Meincke L."/>
            <person name="Sims D."/>
            <person name="Brettin T."/>
            <person name="Detter J.C."/>
            <person name="Han C."/>
            <person name="Chain P."/>
            <person name="Bristow J."/>
            <person name="Eisen J.A."/>
            <person name="Markowitz V."/>
            <person name="Hugenholtz P."/>
            <person name="Kyrpides N.C."/>
            <person name="Klenk H.P."/>
            <person name="Lucas S."/>
        </authorList>
    </citation>
    <scope>NUCLEOTIDE SEQUENCE [LARGE SCALE GENOMIC DNA]</scope>
    <source>
        <strain evidence="4">DSM 4028 / VKM B-1378 / X</strain>
    </source>
</reference>
<dbReference type="EMBL" id="CP001629">
    <property type="protein sequence ID" value="ACU90619.1"/>
    <property type="molecule type" value="Genomic_DNA"/>
</dbReference>
<keyword evidence="1" id="KW-0812">Transmembrane</keyword>
<gene>
    <name evidence="3" type="ordered locus">Dbac_2541</name>
</gene>
<dbReference type="RefSeq" id="WP_015774708.1">
    <property type="nucleotide sequence ID" value="NC_013173.1"/>
</dbReference>
<dbReference type="HOGENOM" id="CLU_1400526_0_0_7"/>
<proteinExistence type="predicted"/>
<feature type="transmembrane region" description="Helical" evidence="1">
    <location>
        <begin position="169"/>
        <end position="188"/>
    </location>
</feature>